<name>A0A512RNA8_9BACT</name>
<dbReference type="OrthoDB" id="655802at2"/>
<dbReference type="PROSITE" id="PS51257">
    <property type="entry name" value="PROKAR_LIPOPROTEIN"/>
    <property type="match status" value="1"/>
</dbReference>
<reference evidence="1 2" key="1">
    <citation type="submission" date="2019-07" db="EMBL/GenBank/DDBJ databases">
        <title>Whole genome shotgun sequence of Chitinophaga cymbidii NBRC 109752.</title>
        <authorList>
            <person name="Hosoyama A."/>
            <person name="Uohara A."/>
            <person name="Ohji S."/>
            <person name="Ichikawa N."/>
        </authorList>
    </citation>
    <scope>NUCLEOTIDE SEQUENCE [LARGE SCALE GENOMIC DNA]</scope>
    <source>
        <strain evidence="1 2">NBRC 109752</strain>
    </source>
</reference>
<gene>
    <name evidence="1" type="ORF">CCY01nite_34190</name>
</gene>
<proteinExistence type="predicted"/>
<dbReference type="InterPro" id="IPR036378">
    <property type="entry name" value="FAS1_dom_sf"/>
</dbReference>
<dbReference type="SUPFAM" id="SSF82153">
    <property type="entry name" value="FAS1 domain"/>
    <property type="match status" value="1"/>
</dbReference>
<evidence type="ECO:0000313" key="2">
    <source>
        <dbReference type="Proteomes" id="UP000321436"/>
    </source>
</evidence>
<sequence>MQPYIKWPLFALLIIAFASCKKNDYLVGGSTHNPQFNGTTYEYLKTNPLFDTLLLLIDKTGMQEEVNAAGTTFFAPTDYAIQNYVKKVVQARKRLEANDENLVFEFGELDFDLLKDSLRAYLFGEKIERTGLNETGQFFTAKDTEQRHISLREDPTGEYQTGGLTIVPEYIYFSKVIGAVDPVDNSDVPEAERDLRVVAQTTGILTTTGVLHVLSNTHIFTFATEPK</sequence>
<dbReference type="EMBL" id="BKAU01000004">
    <property type="protein sequence ID" value="GEP97159.1"/>
    <property type="molecule type" value="Genomic_DNA"/>
</dbReference>
<dbReference type="AlphaFoldDB" id="A0A512RNA8"/>
<dbReference type="Gene3D" id="2.30.180.10">
    <property type="entry name" value="FAS1 domain"/>
    <property type="match status" value="1"/>
</dbReference>
<dbReference type="RefSeq" id="WP_146864461.1">
    <property type="nucleotide sequence ID" value="NZ_BKAU01000004.1"/>
</dbReference>
<protein>
    <submittedName>
        <fullName evidence="1">Uncharacterized protein</fullName>
    </submittedName>
</protein>
<accession>A0A512RNA8</accession>
<evidence type="ECO:0000313" key="1">
    <source>
        <dbReference type="EMBL" id="GEP97159.1"/>
    </source>
</evidence>
<organism evidence="1 2">
    <name type="scientific">Chitinophaga cymbidii</name>
    <dbReference type="NCBI Taxonomy" id="1096750"/>
    <lineage>
        <taxon>Bacteria</taxon>
        <taxon>Pseudomonadati</taxon>
        <taxon>Bacteroidota</taxon>
        <taxon>Chitinophagia</taxon>
        <taxon>Chitinophagales</taxon>
        <taxon>Chitinophagaceae</taxon>
        <taxon>Chitinophaga</taxon>
    </lineage>
</organism>
<dbReference type="Proteomes" id="UP000321436">
    <property type="component" value="Unassembled WGS sequence"/>
</dbReference>
<comment type="caution">
    <text evidence="1">The sequence shown here is derived from an EMBL/GenBank/DDBJ whole genome shotgun (WGS) entry which is preliminary data.</text>
</comment>
<keyword evidence="2" id="KW-1185">Reference proteome</keyword>